<name>A0A162N7H5_PHYB8</name>
<sequence>AEALYDFPGTNPRELPLRQGEIVQVLKYSTVDNDWWRGSLHGRTGVFPRTYVKPV</sequence>
<accession>A0A162N7H5</accession>
<dbReference type="InterPro" id="IPR036028">
    <property type="entry name" value="SH3-like_dom_sf"/>
</dbReference>
<evidence type="ECO:0000256" key="5">
    <source>
        <dbReference type="PROSITE-ProRule" id="PRU00192"/>
    </source>
</evidence>
<dbReference type="OrthoDB" id="10255964at2759"/>
<evidence type="ECO:0000313" key="7">
    <source>
        <dbReference type="EMBL" id="OAD66504.1"/>
    </source>
</evidence>
<keyword evidence="4" id="KW-0472">Membrane</keyword>
<feature type="domain" description="SH3" evidence="6">
    <location>
        <begin position="1"/>
        <end position="55"/>
    </location>
</feature>
<evidence type="ECO:0000256" key="4">
    <source>
        <dbReference type="ARBA" id="ARBA00023136"/>
    </source>
</evidence>
<protein>
    <recommendedName>
        <fullName evidence="6">SH3 domain-containing protein</fullName>
    </recommendedName>
</protein>
<dbReference type="EMBL" id="KV441002">
    <property type="protein sequence ID" value="OAD66504.1"/>
    <property type="molecule type" value="Genomic_DNA"/>
</dbReference>
<organism evidence="7 8">
    <name type="scientific">Phycomyces blakesleeanus (strain ATCC 8743b / DSM 1359 / FGSC 10004 / NBRC 33097 / NRRL 1555)</name>
    <dbReference type="NCBI Taxonomy" id="763407"/>
    <lineage>
        <taxon>Eukaryota</taxon>
        <taxon>Fungi</taxon>
        <taxon>Fungi incertae sedis</taxon>
        <taxon>Mucoromycota</taxon>
        <taxon>Mucoromycotina</taxon>
        <taxon>Mucoromycetes</taxon>
        <taxon>Mucorales</taxon>
        <taxon>Phycomycetaceae</taxon>
        <taxon>Phycomyces</taxon>
    </lineage>
</organism>
<keyword evidence="3" id="KW-0175">Coiled coil</keyword>
<gene>
    <name evidence="7" type="ORF">PHYBLDRAFT_95750</name>
</gene>
<feature type="non-terminal residue" evidence="7">
    <location>
        <position position="1"/>
    </location>
</feature>
<dbReference type="Pfam" id="PF14604">
    <property type="entry name" value="SH3_9"/>
    <property type="match status" value="1"/>
</dbReference>
<evidence type="ECO:0000256" key="2">
    <source>
        <dbReference type="ARBA" id="ARBA00022443"/>
    </source>
</evidence>
<dbReference type="RefSeq" id="XP_018284544.1">
    <property type="nucleotide sequence ID" value="XM_018443926.1"/>
</dbReference>
<keyword evidence="2 5" id="KW-0728">SH3 domain</keyword>
<keyword evidence="8" id="KW-1185">Reference proteome</keyword>
<dbReference type="PROSITE" id="PS50002">
    <property type="entry name" value="SH3"/>
    <property type="match status" value="1"/>
</dbReference>
<dbReference type="PANTHER" id="PTHR14167">
    <property type="entry name" value="SH3 DOMAIN-CONTAINING"/>
    <property type="match status" value="1"/>
</dbReference>
<dbReference type="Gene3D" id="2.30.30.40">
    <property type="entry name" value="SH3 Domains"/>
    <property type="match status" value="1"/>
</dbReference>
<proteinExistence type="predicted"/>
<evidence type="ECO:0000259" key="6">
    <source>
        <dbReference type="PROSITE" id="PS50002"/>
    </source>
</evidence>
<dbReference type="InterPro" id="IPR050384">
    <property type="entry name" value="Endophilin_SH3RF"/>
</dbReference>
<dbReference type="STRING" id="763407.A0A162N7H5"/>
<dbReference type="InParanoid" id="A0A162N7H5"/>
<dbReference type="PRINTS" id="PR00452">
    <property type="entry name" value="SH3DOMAIN"/>
</dbReference>
<dbReference type="SUPFAM" id="SSF50044">
    <property type="entry name" value="SH3-domain"/>
    <property type="match status" value="1"/>
</dbReference>
<dbReference type="VEuPathDB" id="FungiDB:PHYBLDRAFT_95750"/>
<dbReference type="AlphaFoldDB" id="A0A162N7H5"/>
<feature type="non-terminal residue" evidence="7">
    <location>
        <position position="55"/>
    </location>
</feature>
<reference evidence="8" key="1">
    <citation type="submission" date="2015-06" db="EMBL/GenBank/DDBJ databases">
        <title>Expansion of signal transduction pathways in fungi by whole-genome duplication.</title>
        <authorList>
            <consortium name="DOE Joint Genome Institute"/>
            <person name="Corrochano L.M."/>
            <person name="Kuo A."/>
            <person name="Marcet-Houben M."/>
            <person name="Polaino S."/>
            <person name="Salamov A."/>
            <person name="Villalobos J.M."/>
            <person name="Alvarez M.I."/>
            <person name="Avalos J."/>
            <person name="Benito E.P."/>
            <person name="Benoit I."/>
            <person name="Burger G."/>
            <person name="Camino L.P."/>
            <person name="Canovas D."/>
            <person name="Cerda-Olmedo E."/>
            <person name="Cheng J.-F."/>
            <person name="Dominguez A."/>
            <person name="Elias M."/>
            <person name="Eslava A.P."/>
            <person name="Glaser F."/>
            <person name="Grimwood J."/>
            <person name="Gutierrez G."/>
            <person name="Heitman J."/>
            <person name="Henrissat B."/>
            <person name="Iturriaga E.A."/>
            <person name="Lang B.F."/>
            <person name="Lavin J.L."/>
            <person name="Lee S."/>
            <person name="Li W."/>
            <person name="Lindquist E."/>
            <person name="Lopez-Garcia S."/>
            <person name="Luque E.M."/>
            <person name="Marcos A.T."/>
            <person name="Martin J."/>
            <person name="McCluskey K."/>
            <person name="Medina H.R."/>
            <person name="Miralles-Duran A."/>
            <person name="Miyazaki A."/>
            <person name="Munoz-Torres E."/>
            <person name="Oguiza J.A."/>
            <person name="Ohm R."/>
            <person name="Olmedo M."/>
            <person name="Orejas M."/>
            <person name="Ortiz-Castellanos L."/>
            <person name="Pisabarro A.G."/>
            <person name="Rodriguez-Romero J."/>
            <person name="Ruiz-Herrera J."/>
            <person name="Ruiz-Vazquez R."/>
            <person name="Sanz C."/>
            <person name="Schackwitz W."/>
            <person name="Schmutz J."/>
            <person name="Shahriari M."/>
            <person name="Shelest E."/>
            <person name="Silva-Franco F."/>
            <person name="Soanes D."/>
            <person name="Syed K."/>
            <person name="Tagua V.G."/>
            <person name="Talbot N.J."/>
            <person name="Thon M."/>
            <person name="De vries R.P."/>
            <person name="Wiebenga A."/>
            <person name="Yadav J.S."/>
            <person name="Braun E.L."/>
            <person name="Baker S."/>
            <person name="Garre V."/>
            <person name="Horwitz B."/>
            <person name="Torres-Martinez S."/>
            <person name="Idnurm A."/>
            <person name="Herrera-Estrella A."/>
            <person name="Gabaldon T."/>
            <person name="Grigoriev I.V."/>
        </authorList>
    </citation>
    <scope>NUCLEOTIDE SEQUENCE [LARGE SCALE GENOMIC DNA]</scope>
    <source>
        <strain evidence="8">NRRL 1555(-)</strain>
    </source>
</reference>
<dbReference type="GeneID" id="29004831"/>
<evidence type="ECO:0000256" key="1">
    <source>
        <dbReference type="ARBA" id="ARBA00004170"/>
    </source>
</evidence>
<dbReference type="SMART" id="SM00326">
    <property type="entry name" value="SH3"/>
    <property type="match status" value="1"/>
</dbReference>
<comment type="subcellular location">
    <subcellularLocation>
        <location evidence="1">Membrane</location>
        <topology evidence="1">Peripheral membrane protein</topology>
    </subcellularLocation>
</comment>
<dbReference type="InterPro" id="IPR001452">
    <property type="entry name" value="SH3_domain"/>
</dbReference>
<dbReference type="PANTHER" id="PTHR14167:SF81">
    <property type="entry name" value="ENDOPHILIN-A"/>
    <property type="match status" value="1"/>
</dbReference>
<evidence type="ECO:0000313" key="8">
    <source>
        <dbReference type="Proteomes" id="UP000077315"/>
    </source>
</evidence>
<evidence type="ECO:0000256" key="3">
    <source>
        <dbReference type="ARBA" id="ARBA00023054"/>
    </source>
</evidence>
<dbReference type="Proteomes" id="UP000077315">
    <property type="component" value="Unassembled WGS sequence"/>
</dbReference>